<proteinExistence type="predicted"/>
<comment type="caution">
    <text evidence="1">The sequence shown here is derived from an EMBL/GenBank/DDBJ whole genome shotgun (WGS) entry which is preliminary data.</text>
</comment>
<evidence type="ECO:0000313" key="2">
    <source>
        <dbReference type="Proteomes" id="UP000231094"/>
    </source>
</evidence>
<name>A0A2N9Y4V2_9NEIS</name>
<reference evidence="1 2" key="1">
    <citation type="journal article" date="2017" name="MBio">
        <title>Type VI secretion-mediated competition in the bee gut microbiome.</title>
        <authorList>
            <person name="Steele M.I."/>
            <person name="Kwong W.K."/>
            <person name="Powell J.E."/>
            <person name="Whiteley M."/>
            <person name="Moran N.A."/>
        </authorList>
    </citation>
    <scope>NUCLEOTIDE SEQUENCE [LARGE SCALE GENOMIC DNA]</scope>
    <source>
        <strain evidence="1 2">PEB0171</strain>
    </source>
</reference>
<accession>A0A2N9Y4V2</accession>
<dbReference type="EMBL" id="MEIV01000035">
    <property type="protein sequence ID" value="PIT63132.1"/>
    <property type="molecule type" value="Genomic_DNA"/>
</dbReference>
<organism evidence="1 2">
    <name type="scientific">Snodgrassella alvi</name>
    <dbReference type="NCBI Taxonomy" id="1196083"/>
    <lineage>
        <taxon>Bacteria</taxon>
        <taxon>Pseudomonadati</taxon>
        <taxon>Pseudomonadota</taxon>
        <taxon>Betaproteobacteria</taxon>
        <taxon>Neisseriales</taxon>
        <taxon>Neisseriaceae</taxon>
        <taxon>Snodgrassella</taxon>
    </lineage>
</organism>
<dbReference type="RefSeq" id="WP_100115892.1">
    <property type="nucleotide sequence ID" value="NZ_MEIV01000035.1"/>
</dbReference>
<dbReference type="AlphaFoldDB" id="A0A2N9Y4V2"/>
<sequence length="136" mass="15747">MELSKAFKKIKPLITKNYIMSLFDDCVKKLKEIIKHIYSYLPSGASKKIDDLYKKLDKVRAELNEAIAKLIKPVQDCMMLLLSVVVKLMAKAIDDAIPYIAELLNKPLVKKWLTSNKWHLIIIFFKRAMRAAKHTD</sequence>
<dbReference type="Proteomes" id="UP000231094">
    <property type="component" value="Unassembled WGS sequence"/>
</dbReference>
<gene>
    <name evidence="1" type="ORF">BHC47_11290</name>
</gene>
<protein>
    <submittedName>
        <fullName evidence="1">Uncharacterized protein</fullName>
    </submittedName>
</protein>
<evidence type="ECO:0000313" key="1">
    <source>
        <dbReference type="EMBL" id="PIT63132.1"/>
    </source>
</evidence>